<dbReference type="GeneID" id="106487341"/>
<keyword evidence="2 3" id="KW-0808">Transferase</keyword>
<organism evidence="5 6">
    <name type="scientific">Apteryx mantelli</name>
    <name type="common">North Island brown kiwi</name>
    <dbReference type="NCBI Taxonomy" id="2696672"/>
    <lineage>
        <taxon>Eukaryota</taxon>
        <taxon>Metazoa</taxon>
        <taxon>Chordata</taxon>
        <taxon>Craniata</taxon>
        <taxon>Vertebrata</taxon>
        <taxon>Euteleostomi</taxon>
        <taxon>Archelosauria</taxon>
        <taxon>Archosauria</taxon>
        <taxon>Dinosauria</taxon>
        <taxon>Saurischia</taxon>
        <taxon>Theropoda</taxon>
        <taxon>Coelurosauria</taxon>
        <taxon>Aves</taxon>
        <taxon>Palaeognathae</taxon>
        <taxon>Apterygiformes</taxon>
        <taxon>Apterygidae</taxon>
        <taxon>Apteryx</taxon>
    </lineage>
</organism>
<dbReference type="SUPFAM" id="SSF52540">
    <property type="entry name" value="P-loop containing nucleoside triphosphate hydrolases"/>
    <property type="match status" value="1"/>
</dbReference>
<accession>A0A8B7IV72</accession>
<protein>
    <recommendedName>
        <fullName evidence="3">Sulfotransferase</fullName>
        <ecNumber evidence="3">2.8.2.-</ecNumber>
    </recommendedName>
</protein>
<comment type="similarity">
    <text evidence="1 3">Belongs to the sulfotransferase 1 family.</text>
</comment>
<evidence type="ECO:0000256" key="2">
    <source>
        <dbReference type="ARBA" id="ARBA00022679"/>
    </source>
</evidence>
<dbReference type="EC" id="2.8.2.-" evidence="3"/>
<evidence type="ECO:0000256" key="1">
    <source>
        <dbReference type="ARBA" id="ARBA00005771"/>
    </source>
</evidence>
<proteinExistence type="inferred from homology"/>
<dbReference type="PANTHER" id="PTHR11783">
    <property type="entry name" value="SULFOTRANSFERASE SULT"/>
    <property type="match status" value="1"/>
</dbReference>
<dbReference type="GO" id="GO:0008146">
    <property type="term" value="F:sulfotransferase activity"/>
    <property type="evidence" value="ECO:0007669"/>
    <property type="project" value="InterPro"/>
</dbReference>
<evidence type="ECO:0000256" key="3">
    <source>
        <dbReference type="RuleBase" id="RU361155"/>
    </source>
</evidence>
<dbReference type="OrthoDB" id="205623at2759"/>
<dbReference type="Gene3D" id="3.40.50.300">
    <property type="entry name" value="P-loop containing nucleotide triphosphate hydrolases"/>
    <property type="match status" value="1"/>
</dbReference>
<dbReference type="InterPro" id="IPR027417">
    <property type="entry name" value="P-loop_NTPase"/>
</dbReference>
<dbReference type="Proteomes" id="UP001652627">
    <property type="component" value="Chromosome 3"/>
</dbReference>
<name>A0A8B7IV72_9AVES</name>
<feature type="domain" description="Sulfotransferase" evidence="4">
    <location>
        <begin position="57"/>
        <end position="299"/>
    </location>
</feature>
<keyword evidence="5" id="KW-1185">Reference proteome</keyword>
<evidence type="ECO:0000313" key="5">
    <source>
        <dbReference type="Proteomes" id="UP001652627"/>
    </source>
</evidence>
<dbReference type="AlphaFoldDB" id="A0A8B7IV72"/>
<dbReference type="KEGG" id="aam:106487341"/>
<dbReference type="InterPro" id="IPR000863">
    <property type="entry name" value="Sulfotransferase_dom"/>
</dbReference>
<dbReference type="RefSeq" id="XP_013801528.1">
    <property type="nucleotide sequence ID" value="XM_013946074.1"/>
</dbReference>
<gene>
    <name evidence="6" type="primary">LOC106487341</name>
</gene>
<evidence type="ECO:0000313" key="6">
    <source>
        <dbReference type="RefSeq" id="XP_013801528.1"/>
    </source>
</evidence>
<evidence type="ECO:0000259" key="4">
    <source>
        <dbReference type="Pfam" id="PF00685"/>
    </source>
</evidence>
<dbReference type="Pfam" id="PF00685">
    <property type="entry name" value="Sulfotransfer_1"/>
    <property type="match status" value="1"/>
</dbReference>
<sequence length="313" mass="36143">MEKPRKHFIDLVDKAIVAANTMDREELLFSYKGILYPVTVCSPEVFRAMESLEARTDDVILAGYPKSGTNWVGQILTDLVATFEKKNQDEENSVNEEELQEFPYLEVGDIEKYERMNKLPSRRVIFTHLLPDNLPRSVFKNKAKILLLIRNPKDVATSFYHFSNGLSLLPSYETWDDFFIAFMTGKMPWGSYFNYLSEWNKHVDDENIMTITYEELKENRALGVKNIAAFFGISLTEEELQSVVEKSSFQSMKENSPKTHGAMGSILFRKGGVSDWKNLFNEDQNQEMDKAFEEHIAGTKLGTKLKYEVYCRT</sequence>
<reference evidence="6" key="1">
    <citation type="submission" date="2025-08" db="UniProtKB">
        <authorList>
            <consortium name="RefSeq"/>
        </authorList>
    </citation>
    <scope>IDENTIFICATION</scope>
    <source>
        <tissue evidence="6">Blood</tissue>
    </source>
</reference>